<dbReference type="SUPFAM" id="SSF53756">
    <property type="entry name" value="UDP-Glycosyltransferase/glycogen phosphorylase"/>
    <property type="match status" value="1"/>
</dbReference>
<dbReference type="Gene3D" id="3.40.50.2000">
    <property type="entry name" value="Glycogen Phosphorylase B"/>
    <property type="match status" value="2"/>
</dbReference>
<protein>
    <recommendedName>
        <fullName evidence="1">Glycosyl transferase family 1 domain-containing protein</fullName>
    </recommendedName>
</protein>
<dbReference type="Pfam" id="PF00534">
    <property type="entry name" value="Glycos_transf_1"/>
    <property type="match status" value="1"/>
</dbReference>
<accession>A0ABQ1K8J0</accession>
<reference evidence="3" key="1">
    <citation type="journal article" date="2019" name="Int. J. Syst. Evol. Microbiol.">
        <title>The Global Catalogue of Microorganisms (GCM) 10K type strain sequencing project: providing services to taxonomists for standard genome sequencing and annotation.</title>
        <authorList>
            <consortium name="The Broad Institute Genomics Platform"/>
            <consortium name="The Broad Institute Genome Sequencing Center for Infectious Disease"/>
            <person name="Wu L."/>
            <person name="Ma J."/>
        </authorList>
    </citation>
    <scope>NUCLEOTIDE SEQUENCE [LARGE SCALE GENOMIC DNA]</scope>
    <source>
        <strain evidence="3">CGMCC 1.12478</strain>
    </source>
</reference>
<dbReference type="PANTHER" id="PTHR12526:SF636">
    <property type="entry name" value="BLL3647 PROTEIN"/>
    <property type="match status" value="1"/>
</dbReference>
<organism evidence="2 3">
    <name type="scientific">Marivita lacus</name>
    <dbReference type="NCBI Taxonomy" id="1323742"/>
    <lineage>
        <taxon>Bacteria</taxon>
        <taxon>Pseudomonadati</taxon>
        <taxon>Pseudomonadota</taxon>
        <taxon>Alphaproteobacteria</taxon>
        <taxon>Rhodobacterales</taxon>
        <taxon>Roseobacteraceae</taxon>
        <taxon>Marivita</taxon>
    </lineage>
</organism>
<dbReference type="InterPro" id="IPR001296">
    <property type="entry name" value="Glyco_trans_1"/>
</dbReference>
<proteinExistence type="predicted"/>
<dbReference type="PANTHER" id="PTHR12526">
    <property type="entry name" value="GLYCOSYLTRANSFERASE"/>
    <property type="match status" value="1"/>
</dbReference>
<comment type="caution">
    <text evidence="2">The sequence shown here is derived from an EMBL/GenBank/DDBJ whole genome shotgun (WGS) entry which is preliminary data.</text>
</comment>
<dbReference type="CDD" id="cd03801">
    <property type="entry name" value="GT4_PimA-like"/>
    <property type="match status" value="1"/>
</dbReference>
<name>A0ABQ1K8J0_9RHOB</name>
<sequence>MISSITSRPRVLAIAEAANPEWVSVPLVGWSLAQALRDVADVHLVTQVRNRDAILRAGLIEGRDFTAIDSESVARPLWALAEKLRMGEGKGWTTLQAFNALIYPWFERLVWKEFGPAIKAGEYDIVHRITPLSPTITSPIASKVNRARVPFVLGPINGGVPWPKHFDAERRAEKEWLSYLRSAYKHLPGRHSTLKHASAIVVGSRHTQSEIPDAYQDKTLYIPENGIDPARFNQRATPNGDVLKASFVGRLVPYKGADMLIAASADLLRSGRMTLDIIGDGPMLGQLMAQAASLGCKKGLTFHKWIPHADVQSILSQSHILSFPSIREFGGGVVLEAMALGVVPVIVDYAGPGELVTADTGFKVPCGSRDEIIAAFGRTLTDLSDRLFGNPAALAPMAQAAKARVDEYFLWSRKAAQIKEVYEWTLGTKRAEKPDIFRAALRPVAATMP</sequence>
<feature type="domain" description="Glycosyl transferase family 1" evidence="1">
    <location>
        <begin position="239"/>
        <end position="382"/>
    </location>
</feature>
<keyword evidence="3" id="KW-1185">Reference proteome</keyword>
<evidence type="ECO:0000313" key="2">
    <source>
        <dbReference type="EMBL" id="GGB91478.1"/>
    </source>
</evidence>
<evidence type="ECO:0000313" key="3">
    <source>
        <dbReference type="Proteomes" id="UP000645462"/>
    </source>
</evidence>
<dbReference type="RefSeq" id="WP_188480377.1">
    <property type="nucleotide sequence ID" value="NZ_BMFC01000001.1"/>
</dbReference>
<dbReference type="EMBL" id="BMFC01000001">
    <property type="protein sequence ID" value="GGB91478.1"/>
    <property type="molecule type" value="Genomic_DNA"/>
</dbReference>
<dbReference type="Proteomes" id="UP000645462">
    <property type="component" value="Unassembled WGS sequence"/>
</dbReference>
<gene>
    <name evidence="2" type="ORF">GCM10011363_05080</name>
</gene>
<evidence type="ECO:0000259" key="1">
    <source>
        <dbReference type="Pfam" id="PF00534"/>
    </source>
</evidence>